<feature type="domain" description="FAD dependent oxidoreductase" evidence="1">
    <location>
        <begin position="26"/>
        <end position="381"/>
    </location>
</feature>
<dbReference type="SUPFAM" id="SSF54373">
    <property type="entry name" value="FAD-linked reductases, C-terminal domain"/>
    <property type="match status" value="1"/>
</dbReference>
<name>A0A2N9BAM8_STRCX</name>
<dbReference type="Gene3D" id="3.50.50.60">
    <property type="entry name" value="FAD/NAD(P)-binding domain"/>
    <property type="match status" value="1"/>
</dbReference>
<dbReference type="PRINTS" id="PR00420">
    <property type="entry name" value="RNGMNOXGNASE"/>
</dbReference>
<dbReference type="GO" id="GO:0005737">
    <property type="term" value="C:cytoplasm"/>
    <property type="evidence" value="ECO:0007669"/>
    <property type="project" value="TreeGrafter"/>
</dbReference>
<dbReference type="Proteomes" id="UP000235464">
    <property type="component" value="Chromosome I"/>
</dbReference>
<keyword evidence="3" id="KW-1185">Reference proteome</keyword>
<organism evidence="2 3">
    <name type="scientific">Streptomyces chartreusis NRRL 3882</name>
    <dbReference type="NCBI Taxonomy" id="1079985"/>
    <lineage>
        <taxon>Bacteria</taxon>
        <taxon>Bacillati</taxon>
        <taxon>Actinomycetota</taxon>
        <taxon>Actinomycetes</taxon>
        <taxon>Kitasatosporales</taxon>
        <taxon>Streptomycetaceae</taxon>
        <taxon>Streptomyces</taxon>
    </lineage>
</organism>
<evidence type="ECO:0000313" key="2">
    <source>
        <dbReference type="EMBL" id="SOR80410.1"/>
    </source>
</evidence>
<evidence type="ECO:0000313" key="3">
    <source>
        <dbReference type="Proteomes" id="UP000235464"/>
    </source>
</evidence>
<dbReference type="InterPro" id="IPR036188">
    <property type="entry name" value="FAD/NAD-bd_sf"/>
</dbReference>
<dbReference type="PANTHER" id="PTHR13847">
    <property type="entry name" value="SARCOSINE DEHYDROGENASE-RELATED"/>
    <property type="match status" value="1"/>
</dbReference>
<dbReference type="InterPro" id="IPR006076">
    <property type="entry name" value="FAD-dep_OxRdtase"/>
</dbReference>
<reference evidence="3" key="1">
    <citation type="submission" date="2017-11" db="EMBL/GenBank/DDBJ databases">
        <authorList>
            <person name="Wibberg D."/>
        </authorList>
    </citation>
    <scope>NUCLEOTIDE SEQUENCE [LARGE SCALE GENOMIC DNA]</scope>
</reference>
<proteinExistence type="predicted"/>
<dbReference type="EMBL" id="LT963352">
    <property type="protein sequence ID" value="SOR80410.1"/>
    <property type="molecule type" value="Genomic_DNA"/>
</dbReference>
<accession>A0A2N9BAM8</accession>
<dbReference type="Pfam" id="PF01266">
    <property type="entry name" value="DAO"/>
    <property type="match status" value="1"/>
</dbReference>
<protein>
    <submittedName>
        <fullName evidence="2">D-amino acid dehydrogenase small subunit</fullName>
    </submittedName>
</protein>
<dbReference type="PANTHER" id="PTHR13847:SF181">
    <property type="entry name" value="TRANSFERASE CAF17, MITOCHONDRIAL-RELATED"/>
    <property type="match status" value="1"/>
</dbReference>
<dbReference type="OrthoDB" id="2055370at2"/>
<gene>
    <name evidence="2" type="primary">dadA</name>
    <name evidence="2" type="ORF">SCNRRL3882_3865</name>
</gene>
<dbReference type="AlphaFoldDB" id="A0A2N9BAM8"/>
<dbReference type="Gene3D" id="3.30.9.10">
    <property type="entry name" value="D-Amino Acid Oxidase, subunit A, domain 2"/>
    <property type="match status" value="1"/>
</dbReference>
<sequence>MRRRGAVKSEVAYVGSSAGKPVGEEILIIGAGVVGASVAYHLTRLGHDRVTVLDARDRAVLSGSTGLAPGFVGQLSATPELTVLAKDSVTAYRALSDTAPAPVFWQVGCLEVATGPARLEQAHQDVELGRQAGLEARVLDAAETVALAPALVDPDRALGGVFLPSDGAADPAALTHVLVEAAEKGGARFHFGTPVRALETEAGRVVGVRAGEDGRLLRADRVVLATGIWGPVLAADAGLRLPMVAVQHPYLFTEELPGLDDTPIDAPIVRYPEHTVYTRRHGRRYGLGSYAHTPLPLTPSAALTSAELPFSESDFGAALEEATSLVPAFRTAPRGRHLNGVFAMTPDELPLVGPAAGLAGLWFAEASWVTHAGGVGRQFANMLLETGDLLVDPDRLAPDRFSSWSDQKVRDTALAHYQGIYDAH</sequence>
<evidence type="ECO:0000259" key="1">
    <source>
        <dbReference type="Pfam" id="PF01266"/>
    </source>
</evidence>
<dbReference type="SUPFAM" id="SSF51905">
    <property type="entry name" value="FAD/NAD(P)-binding domain"/>
    <property type="match status" value="1"/>
</dbReference>